<dbReference type="GO" id="GO:0005737">
    <property type="term" value="C:cytoplasm"/>
    <property type="evidence" value="ECO:0007669"/>
    <property type="project" value="UniProtKB-SubCell"/>
</dbReference>
<evidence type="ECO:0000313" key="22">
    <source>
        <dbReference type="EMBL" id="SOE03061.1"/>
    </source>
</evidence>
<keyword evidence="9" id="KW-0808">Transferase</keyword>
<evidence type="ECO:0000256" key="5">
    <source>
        <dbReference type="ARBA" id="ARBA00017322"/>
    </source>
</evidence>
<dbReference type="RefSeq" id="WP_097185648.1">
    <property type="nucleotide sequence ID" value="NZ_OCNK01000005.1"/>
</dbReference>
<evidence type="ECO:0000256" key="2">
    <source>
        <dbReference type="ARBA" id="ARBA00001966"/>
    </source>
</evidence>
<evidence type="ECO:0000256" key="14">
    <source>
        <dbReference type="ARBA" id="ARBA00023012"/>
    </source>
</evidence>
<feature type="domain" description="Signal transduction histidine kinase subgroup 3 dimerisation and phosphoacceptor" evidence="21">
    <location>
        <begin position="175"/>
        <end position="240"/>
    </location>
</feature>
<keyword evidence="19" id="KW-0812">Transmembrane</keyword>
<comment type="function">
    <text evidence="16">Member of the two-component regulatory system NreB/NreC involved in the control of dissimilatory nitrate/nitrite reduction in response to oxygen. NreB functions as a direct oxygen sensor histidine kinase which is autophosphorylated, in the absence of oxygen, probably at the conserved histidine residue, and transfers its phosphate group probably to a conserved aspartate residue of NreC. NreB/NreC activates the expression of the nitrate (narGHJI) and nitrite (nir) reductase operons, as well as the putative nitrate transporter gene narT.</text>
</comment>
<dbReference type="AlphaFoldDB" id="A0A286H5M8"/>
<dbReference type="CDD" id="cd16917">
    <property type="entry name" value="HATPase_UhpB-NarQ-NarX-like"/>
    <property type="match status" value="1"/>
</dbReference>
<feature type="domain" description="Histidine kinase/HSP90-like ATPase" evidence="20">
    <location>
        <begin position="280"/>
        <end position="368"/>
    </location>
</feature>
<evidence type="ECO:0000256" key="13">
    <source>
        <dbReference type="ARBA" id="ARBA00023004"/>
    </source>
</evidence>
<dbReference type="Gene3D" id="1.20.5.1930">
    <property type="match status" value="1"/>
</dbReference>
<evidence type="ECO:0000256" key="8">
    <source>
        <dbReference type="ARBA" id="ARBA00022553"/>
    </source>
</evidence>
<dbReference type="Pfam" id="PF02518">
    <property type="entry name" value="HATPase_c"/>
    <property type="match status" value="1"/>
</dbReference>
<proteinExistence type="predicted"/>
<dbReference type="InterPro" id="IPR011712">
    <property type="entry name" value="Sig_transdc_His_kin_sub3_dim/P"/>
</dbReference>
<evidence type="ECO:0000256" key="9">
    <source>
        <dbReference type="ARBA" id="ARBA00022679"/>
    </source>
</evidence>
<evidence type="ECO:0000256" key="7">
    <source>
        <dbReference type="ARBA" id="ARBA00022490"/>
    </source>
</evidence>
<protein>
    <recommendedName>
        <fullName evidence="5">Oxygen sensor histidine kinase NreB</fullName>
        <ecNumber evidence="4">2.7.13.3</ecNumber>
    </recommendedName>
    <alternativeName>
        <fullName evidence="17">Nitrogen regulation protein B</fullName>
    </alternativeName>
</protein>
<evidence type="ECO:0000256" key="19">
    <source>
        <dbReference type="SAM" id="Phobius"/>
    </source>
</evidence>
<keyword evidence="13" id="KW-0408">Iron</keyword>
<keyword evidence="19" id="KW-1133">Transmembrane helix</keyword>
<keyword evidence="14" id="KW-0902">Two-component regulatory system</keyword>
<dbReference type="Pfam" id="PF07730">
    <property type="entry name" value="HisKA_3"/>
    <property type="match status" value="1"/>
</dbReference>
<dbReference type="Proteomes" id="UP000219482">
    <property type="component" value="Unassembled WGS sequence"/>
</dbReference>
<name>A0A286H5M8_9ACTN</name>
<feature type="transmembrane region" description="Helical" evidence="19">
    <location>
        <begin position="59"/>
        <end position="90"/>
    </location>
</feature>
<comment type="subcellular location">
    <subcellularLocation>
        <location evidence="3">Cytoplasm</location>
    </subcellularLocation>
</comment>
<evidence type="ECO:0000256" key="1">
    <source>
        <dbReference type="ARBA" id="ARBA00000085"/>
    </source>
</evidence>
<accession>A0A286H5M8</accession>
<evidence type="ECO:0000256" key="12">
    <source>
        <dbReference type="ARBA" id="ARBA00022840"/>
    </source>
</evidence>
<dbReference type="GO" id="GO:0051539">
    <property type="term" value="F:4 iron, 4 sulfur cluster binding"/>
    <property type="evidence" value="ECO:0007669"/>
    <property type="project" value="UniProtKB-KW"/>
</dbReference>
<dbReference type="GO" id="GO:0005524">
    <property type="term" value="F:ATP binding"/>
    <property type="evidence" value="ECO:0007669"/>
    <property type="project" value="UniProtKB-KW"/>
</dbReference>
<keyword evidence="18" id="KW-0175">Coiled coil</keyword>
<dbReference type="OrthoDB" id="227596at2"/>
<dbReference type="EC" id="2.7.13.3" evidence="4"/>
<feature type="coiled-coil region" evidence="18">
    <location>
        <begin position="139"/>
        <end position="177"/>
    </location>
</feature>
<dbReference type="PRINTS" id="PR00344">
    <property type="entry name" value="BCTRLSENSOR"/>
</dbReference>
<organism evidence="22 23">
    <name type="scientific">Blastococcus haudaquaticus</name>
    <dbReference type="NCBI Taxonomy" id="1938745"/>
    <lineage>
        <taxon>Bacteria</taxon>
        <taxon>Bacillati</taxon>
        <taxon>Actinomycetota</taxon>
        <taxon>Actinomycetes</taxon>
        <taxon>Geodermatophilales</taxon>
        <taxon>Geodermatophilaceae</taxon>
        <taxon>Blastococcus</taxon>
    </lineage>
</organism>
<evidence type="ECO:0000256" key="11">
    <source>
        <dbReference type="ARBA" id="ARBA00022777"/>
    </source>
</evidence>
<evidence type="ECO:0000259" key="21">
    <source>
        <dbReference type="Pfam" id="PF07730"/>
    </source>
</evidence>
<keyword evidence="23" id="KW-1185">Reference proteome</keyword>
<reference evidence="23" key="1">
    <citation type="submission" date="2017-09" db="EMBL/GenBank/DDBJ databases">
        <authorList>
            <person name="Varghese N."/>
            <person name="Submissions S."/>
        </authorList>
    </citation>
    <scope>NUCLEOTIDE SEQUENCE [LARGE SCALE GENOMIC DNA]</scope>
    <source>
        <strain evidence="23">DSM 44270</strain>
    </source>
</reference>
<gene>
    <name evidence="22" type="ORF">SAMN06272739_3980</name>
</gene>
<feature type="transmembrane region" description="Helical" evidence="19">
    <location>
        <begin position="30"/>
        <end position="47"/>
    </location>
</feature>
<dbReference type="InterPro" id="IPR036890">
    <property type="entry name" value="HATPase_C_sf"/>
</dbReference>
<evidence type="ECO:0000256" key="10">
    <source>
        <dbReference type="ARBA" id="ARBA00022741"/>
    </source>
</evidence>
<dbReference type="GO" id="GO:0000155">
    <property type="term" value="F:phosphorelay sensor kinase activity"/>
    <property type="evidence" value="ECO:0007669"/>
    <property type="project" value="InterPro"/>
</dbReference>
<dbReference type="InterPro" id="IPR004358">
    <property type="entry name" value="Sig_transdc_His_kin-like_C"/>
</dbReference>
<evidence type="ECO:0000256" key="15">
    <source>
        <dbReference type="ARBA" id="ARBA00023014"/>
    </source>
</evidence>
<sequence length="369" mass="38782">MTRALAVLTCGAFITLVAEATGLEHPLPPIAVALVFSLVAVLGFRWVDRQEPRRRRRLGVLYVLVQLPMTYLVFMTGSVGVGATLLTLVLVSQSVLLLPLPGAVVVAAVVPLVHLGMPMADGLRTMLGTYVAAAFTAVVTELLRREQRARAELARANARLRDNAAQLEELATTRERNRVARDIHDGLGHHLTVVQMQVQAARAVLAADPARADAVLAKAQQQSTEALAEVRRSVAALREPRVVPPLPEALEALVGDTSGAGIPTDLQVTGTARPLGADAEESLFRTAQEGLTNVRKHAAAASASVVLAYGDDGIVRLEVRDDGCGTAELADGAGFGLLGLRERAARLGGSVDVVSRPGSGTTVRVAVPG</sequence>
<keyword evidence="15" id="KW-0411">Iron-sulfur</keyword>
<keyword evidence="19" id="KW-0472">Membrane</keyword>
<keyword evidence="10" id="KW-0547">Nucleotide-binding</keyword>
<keyword evidence="8" id="KW-0597">Phosphoprotein</keyword>
<dbReference type="SUPFAM" id="SSF55874">
    <property type="entry name" value="ATPase domain of HSP90 chaperone/DNA topoisomerase II/histidine kinase"/>
    <property type="match status" value="1"/>
</dbReference>
<dbReference type="GO" id="GO:0046983">
    <property type="term" value="F:protein dimerization activity"/>
    <property type="evidence" value="ECO:0007669"/>
    <property type="project" value="InterPro"/>
</dbReference>
<keyword evidence="11 22" id="KW-0418">Kinase</keyword>
<keyword evidence="6" id="KW-0004">4Fe-4S</keyword>
<evidence type="ECO:0000256" key="16">
    <source>
        <dbReference type="ARBA" id="ARBA00024827"/>
    </source>
</evidence>
<keyword evidence="15" id="KW-0479">Metal-binding</keyword>
<dbReference type="PANTHER" id="PTHR24421">
    <property type="entry name" value="NITRATE/NITRITE SENSOR PROTEIN NARX-RELATED"/>
    <property type="match status" value="1"/>
</dbReference>
<evidence type="ECO:0000259" key="20">
    <source>
        <dbReference type="Pfam" id="PF02518"/>
    </source>
</evidence>
<evidence type="ECO:0000313" key="23">
    <source>
        <dbReference type="Proteomes" id="UP000219482"/>
    </source>
</evidence>
<dbReference type="Gene3D" id="3.30.565.10">
    <property type="entry name" value="Histidine kinase-like ATPase, C-terminal domain"/>
    <property type="match status" value="1"/>
</dbReference>
<dbReference type="EMBL" id="OCNK01000005">
    <property type="protein sequence ID" value="SOE03061.1"/>
    <property type="molecule type" value="Genomic_DNA"/>
</dbReference>
<evidence type="ECO:0000256" key="17">
    <source>
        <dbReference type="ARBA" id="ARBA00030800"/>
    </source>
</evidence>
<evidence type="ECO:0000256" key="4">
    <source>
        <dbReference type="ARBA" id="ARBA00012438"/>
    </source>
</evidence>
<dbReference type="GO" id="GO:0016020">
    <property type="term" value="C:membrane"/>
    <property type="evidence" value="ECO:0007669"/>
    <property type="project" value="InterPro"/>
</dbReference>
<comment type="catalytic activity">
    <reaction evidence="1">
        <text>ATP + protein L-histidine = ADP + protein N-phospho-L-histidine.</text>
        <dbReference type="EC" id="2.7.13.3"/>
    </reaction>
</comment>
<keyword evidence="12" id="KW-0067">ATP-binding</keyword>
<comment type="cofactor">
    <cofactor evidence="2">
        <name>[4Fe-4S] cluster</name>
        <dbReference type="ChEBI" id="CHEBI:49883"/>
    </cofactor>
</comment>
<feature type="transmembrane region" description="Helical" evidence="19">
    <location>
        <begin position="96"/>
        <end position="115"/>
    </location>
</feature>
<keyword evidence="7" id="KW-0963">Cytoplasm</keyword>
<evidence type="ECO:0000256" key="6">
    <source>
        <dbReference type="ARBA" id="ARBA00022485"/>
    </source>
</evidence>
<dbReference type="InterPro" id="IPR050482">
    <property type="entry name" value="Sensor_HK_TwoCompSys"/>
</dbReference>
<evidence type="ECO:0000256" key="3">
    <source>
        <dbReference type="ARBA" id="ARBA00004496"/>
    </source>
</evidence>
<dbReference type="InterPro" id="IPR003594">
    <property type="entry name" value="HATPase_dom"/>
</dbReference>
<evidence type="ECO:0000256" key="18">
    <source>
        <dbReference type="SAM" id="Coils"/>
    </source>
</evidence>
<dbReference type="PANTHER" id="PTHR24421:SF10">
    <property type="entry name" value="NITRATE_NITRITE SENSOR PROTEIN NARQ"/>
    <property type="match status" value="1"/>
</dbReference>